<dbReference type="Proteomes" id="UP000886520">
    <property type="component" value="Chromosome 21"/>
</dbReference>
<proteinExistence type="predicted"/>
<evidence type="ECO:0000313" key="1">
    <source>
        <dbReference type="EMBL" id="KAI5062943.1"/>
    </source>
</evidence>
<dbReference type="EMBL" id="JABFUD020000021">
    <property type="protein sequence ID" value="KAI5062943.1"/>
    <property type="molecule type" value="Genomic_DNA"/>
</dbReference>
<name>A0A9D4U8H3_ADICA</name>
<reference evidence="1" key="1">
    <citation type="submission" date="2021-01" db="EMBL/GenBank/DDBJ databases">
        <title>Adiantum capillus-veneris genome.</title>
        <authorList>
            <person name="Fang Y."/>
            <person name="Liao Q."/>
        </authorList>
    </citation>
    <scope>NUCLEOTIDE SEQUENCE</scope>
    <source>
        <strain evidence="1">H3</strain>
        <tissue evidence="1">Leaf</tissue>
    </source>
</reference>
<organism evidence="1 2">
    <name type="scientific">Adiantum capillus-veneris</name>
    <name type="common">Maidenhair fern</name>
    <dbReference type="NCBI Taxonomy" id="13818"/>
    <lineage>
        <taxon>Eukaryota</taxon>
        <taxon>Viridiplantae</taxon>
        <taxon>Streptophyta</taxon>
        <taxon>Embryophyta</taxon>
        <taxon>Tracheophyta</taxon>
        <taxon>Polypodiopsida</taxon>
        <taxon>Polypodiidae</taxon>
        <taxon>Polypodiales</taxon>
        <taxon>Pteridineae</taxon>
        <taxon>Pteridaceae</taxon>
        <taxon>Vittarioideae</taxon>
        <taxon>Adiantum</taxon>
    </lineage>
</organism>
<dbReference type="AlphaFoldDB" id="A0A9D4U8H3"/>
<gene>
    <name evidence="1" type="ORF">GOP47_0021490</name>
</gene>
<protein>
    <submittedName>
        <fullName evidence="1">Uncharacterized protein</fullName>
    </submittedName>
</protein>
<evidence type="ECO:0000313" key="2">
    <source>
        <dbReference type="Proteomes" id="UP000886520"/>
    </source>
</evidence>
<keyword evidence="2" id="KW-1185">Reference proteome</keyword>
<comment type="caution">
    <text evidence="1">The sequence shown here is derived from an EMBL/GenBank/DDBJ whole genome shotgun (WGS) entry which is preliminary data.</text>
</comment>
<sequence length="113" mass="12652">MAGQDIFVVLSFHIVTQECLFAGQNMGVGPILPGHNGRCGLSKRVRAMHVIHTLTKFVEQVEPILSSKILASSNCLSTHQMTYYLSHSAREYLHKILTYLGCLPLQNSLWEQP</sequence>
<accession>A0A9D4U8H3</accession>